<evidence type="ECO:0000313" key="5">
    <source>
        <dbReference type="Proteomes" id="UP001497623"/>
    </source>
</evidence>
<dbReference type="GO" id="GO:0006508">
    <property type="term" value="P:proteolysis"/>
    <property type="evidence" value="ECO:0007669"/>
    <property type="project" value="InterPro"/>
</dbReference>
<organism evidence="4 5">
    <name type="scientific">Meganyctiphanes norvegica</name>
    <name type="common">Northern krill</name>
    <name type="synonym">Thysanopoda norvegica</name>
    <dbReference type="NCBI Taxonomy" id="48144"/>
    <lineage>
        <taxon>Eukaryota</taxon>
        <taxon>Metazoa</taxon>
        <taxon>Ecdysozoa</taxon>
        <taxon>Arthropoda</taxon>
        <taxon>Crustacea</taxon>
        <taxon>Multicrustacea</taxon>
        <taxon>Malacostraca</taxon>
        <taxon>Eumalacostraca</taxon>
        <taxon>Eucarida</taxon>
        <taxon>Euphausiacea</taxon>
        <taxon>Euphausiidae</taxon>
        <taxon>Meganyctiphanes</taxon>
    </lineage>
</organism>
<dbReference type="Pfam" id="PF00089">
    <property type="entry name" value="Trypsin"/>
    <property type="match status" value="1"/>
</dbReference>
<dbReference type="Proteomes" id="UP001497623">
    <property type="component" value="Unassembled WGS sequence"/>
</dbReference>
<proteinExistence type="predicted"/>
<feature type="non-terminal residue" evidence="4">
    <location>
        <position position="144"/>
    </location>
</feature>
<dbReference type="SUPFAM" id="SSF50494">
    <property type="entry name" value="Trypsin-like serine proteases"/>
    <property type="match status" value="1"/>
</dbReference>
<dbReference type="Gene3D" id="2.40.10.10">
    <property type="entry name" value="Trypsin-like serine proteases"/>
    <property type="match status" value="1"/>
</dbReference>
<dbReference type="GO" id="GO:0004252">
    <property type="term" value="F:serine-type endopeptidase activity"/>
    <property type="evidence" value="ECO:0007669"/>
    <property type="project" value="InterPro"/>
</dbReference>
<evidence type="ECO:0000256" key="2">
    <source>
        <dbReference type="SAM" id="SignalP"/>
    </source>
</evidence>
<comment type="caution">
    <text evidence="4">The sequence shown here is derived from an EMBL/GenBank/DDBJ whole genome shotgun (WGS) entry which is preliminary data.</text>
</comment>
<keyword evidence="2" id="KW-0732">Signal</keyword>
<dbReference type="PANTHER" id="PTHR24252:SF7">
    <property type="entry name" value="HYALIN"/>
    <property type="match status" value="1"/>
</dbReference>
<evidence type="ECO:0000259" key="3">
    <source>
        <dbReference type="Pfam" id="PF00089"/>
    </source>
</evidence>
<dbReference type="PANTHER" id="PTHR24252">
    <property type="entry name" value="ACROSIN-RELATED"/>
    <property type="match status" value="1"/>
</dbReference>
<keyword evidence="5" id="KW-1185">Reference proteome</keyword>
<sequence>MLVFTVTKVVLFIIAIVAATAHASVSNGTSTSFDEYRHNRSTRLLSRSKRVVGGRLAVSGQFPFIVQLIYNSSFHGQNLAGMGTLITRRWVLSGAHYFKFLKPNINVHTKIGFVDLTQQEPGSFLYALTLEDVITHEGFSSSTL</sequence>
<accession>A0AAV2SF05</accession>
<protein>
    <recommendedName>
        <fullName evidence="3">Peptidase S1 domain-containing protein</fullName>
    </recommendedName>
</protein>
<evidence type="ECO:0000313" key="4">
    <source>
        <dbReference type="EMBL" id="CAL4177263.1"/>
    </source>
</evidence>
<name>A0AAV2SF05_MEGNR</name>
<feature type="domain" description="Peptidase S1" evidence="3">
    <location>
        <begin position="51"/>
        <end position="143"/>
    </location>
</feature>
<dbReference type="InterPro" id="IPR043504">
    <property type="entry name" value="Peptidase_S1_PA_chymotrypsin"/>
</dbReference>
<feature type="chain" id="PRO_5043909694" description="Peptidase S1 domain-containing protein" evidence="2">
    <location>
        <begin position="24"/>
        <end position="144"/>
    </location>
</feature>
<dbReference type="AlphaFoldDB" id="A0AAV2SF05"/>
<dbReference type="EMBL" id="CAXKWB010055546">
    <property type="protein sequence ID" value="CAL4177263.1"/>
    <property type="molecule type" value="Genomic_DNA"/>
</dbReference>
<feature type="signal peptide" evidence="2">
    <location>
        <begin position="1"/>
        <end position="23"/>
    </location>
</feature>
<keyword evidence="1" id="KW-1015">Disulfide bond</keyword>
<evidence type="ECO:0000256" key="1">
    <source>
        <dbReference type="ARBA" id="ARBA00023157"/>
    </source>
</evidence>
<dbReference type="InterPro" id="IPR009003">
    <property type="entry name" value="Peptidase_S1_PA"/>
</dbReference>
<dbReference type="InterPro" id="IPR001254">
    <property type="entry name" value="Trypsin_dom"/>
</dbReference>
<reference evidence="4 5" key="1">
    <citation type="submission" date="2024-05" db="EMBL/GenBank/DDBJ databases">
        <authorList>
            <person name="Wallberg A."/>
        </authorList>
    </citation>
    <scope>NUCLEOTIDE SEQUENCE [LARGE SCALE GENOMIC DNA]</scope>
</reference>
<gene>
    <name evidence="4" type="ORF">MNOR_LOCUS34885</name>
</gene>